<dbReference type="InterPro" id="IPR027417">
    <property type="entry name" value="P-loop_NTPase"/>
</dbReference>
<keyword evidence="5" id="KW-1185">Reference proteome</keyword>
<evidence type="ECO:0008006" key="6">
    <source>
        <dbReference type="Google" id="ProtNLM"/>
    </source>
</evidence>
<dbReference type="InterPro" id="IPR042219">
    <property type="entry name" value="AAA_lid_11_sf"/>
</dbReference>
<sequence length="729" mass="80908">MEMCVVQPLYQYSLSVYLMYFRSALEGTVDWAEDSRSLEKRLIYLNDKVTNALYSNLCRCLMERHRLVFALKRVPPEDESTARGAHLLCRKRRMPACPPARPPARPPALPAPASPHPPARLPPRLPASLPACPLPPLPPSLPASCLPPPCLPARCPHAAPARTPPCLTLPARLPASLPTCLPTYLPACLPSRLPGAVAKVGVQIQIEDGKISADEWHFFLDGAESNSSSLASLHSVVGKAGTTTKVPKREELRPQWLPVSRWTALMQLCKIPAFLRLCFASKDRAHHPLTNNSHAQARWKQLYEHEEIERQPLPGEWESALSPFQKLLLLRCLQPHRLTAAVTVFVEETLGPQYIEIPPIDIGPTFMESTPLNPVMCIYSQGITPAEEIIQFARRSNMFNSTIVLSMGRDQGPRATAAIKVASETGQWVLLQNCHLATDWMPELVKLLALLEEGPKPSHPKFRLWITLRMTQSEVPSCLVESSVRFILEAPKDLRSSMLRTVEEVRSSAKPLRSFNLVMLRVALFHGIVMTRGKYGLGWAQPYDFNRTEFSMAKMALTTYLERVAHTTSSKEKEELALAQHSPAEYMHYVIGELAYGGRVYDEETRSMLKMLLIDCLFMPLSDPQVCRKNVTMCVHDPPPPPLSTCVSCSSAAFATRTHVPRQSLNTGIALRVSHACRRIQVTPCATMHGRHNARAGVALPSASCCRSPRTAAPPHCATPSMEEVAAAQ</sequence>
<dbReference type="GO" id="GO:0008569">
    <property type="term" value="F:minus-end-directed microtubule motor activity"/>
    <property type="evidence" value="ECO:0007669"/>
    <property type="project" value="InterPro"/>
</dbReference>
<dbReference type="Gene3D" id="3.40.50.300">
    <property type="entry name" value="P-loop containing nucleotide triphosphate hydrolases"/>
    <property type="match status" value="1"/>
</dbReference>
<protein>
    <recommendedName>
        <fullName evidence="6">Dynein heavy chain</fullName>
    </recommendedName>
</protein>
<organism evidence="4 5">
    <name type="scientific">Cymbomonas tetramitiformis</name>
    <dbReference type="NCBI Taxonomy" id="36881"/>
    <lineage>
        <taxon>Eukaryota</taxon>
        <taxon>Viridiplantae</taxon>
        <taxon>Chlorophyta</taxon>
        <taxon>Pyramimonadophyceae</taxon>
        <taxon>Pyramimonadales</taxon>
        <taxon>Pyramimonadaceae</taxon>
        <taxon>Cymbomonas</taxon>
    </lineage>
</organism>
<evidence type="ECO:0000313" key="4">
    <source>
        <dbReference type="EMBL" id="KAK3257084.1"/>
    </source>
</evidence>
<dbReference type="InterPro" id="IPR026983">
    <property type="entry name" value="DHC"/>
</dbReference>
<dbReference type="InterPro" id="IPR041658">
    <property type="entry name" value="AAA_lid_11"/>
</dbReference>
<dbReference type="Gene3D" id="1.10.8.720">
    <property type="entry name" value="Region D6 of dynein motor"/>
    <property type="match status" value="1"/>
</dbReference>
<name>A0AAE0FCK3_9CHLO</name>
<dbReference type="FunFam" id="3.40.50.300:FF:000320">
    <property type="entry name" value="Dynein, axonemal, heavy chain 5"/>
    <property type="match status" value="1"/>
</dbReference>
<feature type="domain" description="Dynein heavy chain region D6 P-loop" evidence="2">
    <location>
        <begin position="371"/>
        <end position="486"/>
    </location>
</feature>
<evidence type="ECO:0000313" key="5">
    <source>
        <dbReference type="Proteomes" id="UP001190700"/>
    </source>
</evidence>
<dbReference type="GO" id="GO:0030286">
    <property type="term" value="C:dynein complex"/>
    <property type="evidence" value="ECO:0007669"/>
    <property type="project" value="InterPro"/>
</dbReference>
<proteinExistence type="predicted"/>
<comment type="caution">
    <text evidence="4">The sequence shown here is derived from an EMBL/GenBank/DDBJ whole genome shotgun (WGS) entry which is preliminary data.</text>
</comment>
<dbReference type="GO" id="GO:0045505">
    <property type="term" value="F:dynein intermediate chain binding"/>
    <property type="evidence" value="ECO:0007669"/>
    <property type="project" value="InterPro"/>
</dbReference>
<evidence type="ECO:0000259" key="2">
    <source>
        <dbReference type="Pfam" id="PF03028"/>
    </source>
</evidence>
<dbReference type="EMBL" id="LGRX02021057">
    <property type="protein sequence ID" value="KAK3257084.1"/>
    <property type="molecule type" value="Genomic_DNA"/>
</dbReference>
<reference evidence="4 5" key="1">
    <citation type="journal article" date="2015" name="Genome Biol. Evol.">
        <title>Comparative Genomics of a Bacterivorous Green Alga Reveals Evolutionary Causalities and Consequences of Phago-Mixotrophic Mode of Nutrition.</title>
        <authorList>
            <person name="Burns J.A."/>
            <person name="Paasch A."/>
            <person name="Narechania A."/>
            <person name="Kim E."/>
        </authorList>
    </citation>
    <scope>NUCLEOTIDE SEQUENCE [LARGE SCALE GENOMIC DNA]</scope>
    <source>
        <strain evidence="4 5">PLY_AMNH</strain>
    </source>
</reference>
<gene>
    <name evidence="4" type="ORF">CYMTET_33817</name>
</gene>
<feature type="region of interest" description="Disordered" evidence="1">
    <location>
        <begin position="97"/>
        <end position="120"/>
    </location>
</feature>
<dbReference type="Pfam" id="PF03028">
    <property type="entry name" value="Dynein_heavy"/>
    <property type="match status" value="1"/>
</dbReference>
<accession>A0AAE0FCK3</accession>
<dbReference type="PANTHER" id="PTHR45703:SF36">
    <property type="entry name" value="DYNEIN HEAVY CHAIN, CYTOPLASMIC"/>
    <property type="match status" value="1"/>
</dbReference>
<dbReference type="InterPro" id="IPR004273">
    <property type="entry name" value="Dynein_heavy_D6_P-loop"/>
</dbReference>
<dbReference type="AlphaFoldDB" id="A0AAE0FCK3"/>
<evidence type="ECO:0000256" key="1">
    <source>
        <dbReference type="SAM" id="MobiDB-lite"/>
    </source>
</evidence>
<dbReference type="Proteomes" id="UP001190700">
    <property type="component" value="Unassembled WGS sequence"/>
</dbReference>
<dbReference type="GO" id="GO:0007018">
    <property type="term" value="P:microtubule-based movement"/>
    <property type="evidence" value="ECO:0007669"/>
    <property type="project" value="InterPro"/>
</dbReference>
<dbReference type="PANTHER" id="PTHR45703">
    <property type="entry name" value="DYNEIN HEAVY CHAIN"/>
    <property type="match status" value="1"/>
</dbReference>
<evidence type="ECO:0000259" key="3">
    <source>
        <dbReference type="Pfam" id="PF18198"/>
    </source>
</evidence>
<dbReference type="Gene3D" id="1.10.8.1220">
    <property type="match status" value="1"/>
</dbReference>
<dbReference type="Pfam" id="PF18198">
    <property type="entry name" value="AAA_lid_11"/>
    <property type="match status" value="1"/>
</dbReference>
<dbReference type="GO" id="GO:0051959">
    <property type="term" value="F:dynein light intermediate chain binding"/>
    <property type="evidence" value="ECO:0007669"/>
    <property type="project" value="InterPro"/>
</dbReference>
<feature type="domain" description="Dynein heavy chain AAA lid" evidence="3">
    <location>
        <begin position="519"/>
        <end position="617"/>
    </location>
</feature>